<dbReference type="Gene3D" id="3.40.50.1820">
    <property type="entry name" value="alpha/beta hydrolase"/>
    <property type="match status" value="1"/>
</dbReference>
<keyword evidence="4" id="KW-1185">Reference proteome</keyword>
<feature type="chain" id="PRO_5045048090" description="PET hydrolase/cutinase-like domain-containing protein" evidence="1">
    <location>
        <begin position="20"/>
        <end position="353"/>
    </location>
</feature>
<comment type="caution">
    <text evidence="3">The sequence shown here is derived from an EMBL/GenBank/DDBJ whole genome shotgun (WGS) entry which is preliminary data.</text>
</comment>
<dbReference type="PANTHER" id="PTHR33428">
    <property type="entry name" value="CHLOROPHYLLASE-2, CHLOROPLASTIC"/>
    <property type="match status" value="1"/>
</dbReference>
<proteinExistence type="predicted"/>
<gene>
    <name evidence="3" type="ORF">JET18_15895</name>
</gene>
<accession>A0ABS1QI97</accession>
<evidence type="ECO:0000256" key="1">
    <source>
        <dbReference type="SAM" id="SignalP"/>
    </source>
</evidence>
<feature type="signal peptide" evidence="1">
    <location>
        <begin position="1"/>
        <end position="19"/>
    </location>
</feature>
<dbReference type="SUPFAM" id="SSF53474">
    <property type="entry name" value="alpha/beta-Hydrolases"/>
    <property type="match status" value="1"/>
</dbReference>
<dbReference type="InterPro" id="IPR029058">
    <property type="entry name" value="AB_hydrolase_fold"/>
</dbReference>
<evidence type="ECO:0000313" key="4">
    <source>
        <dbReference type="Proteomes" id="UP000661696"/>
    </source>
</evidence>
<feature type="domain" description="PET hydrolase/cutinase-like" evidence="2">
    <location>
        <begin position="110"/>
        <end position="327"/>
    </location>
</feature>
<dbReference type="EMBL" id="JAELVM010000003">
    <property type="protein sequence ID" value="MBL1222334.1"/>
    <property type="molecule type" value="Genomic_DNA"/>
</dbReference>
<dbReference type="PROSITE" id="PS51257">
    <property type="entry name" value="PROKAR_LIPOPROTEIN"/>
    <property type="match status" value="1"/>
</dbReference>
<evidence type="ECO:0000259" key="2">
    <source>
        <dbReference type="Pfam" id="PF12740"/>
    </source>
</evidence>
<dbReference type="RefSeq" id="WP_202092634.1">
    <property type="nucleotide sequence ID" value="NZ_JAELVM010000003.1"/>
</dbReference>
<dbReference type="PANTHER" id="PTHR33428:SF14">
    <property type="entry name" value="CARBOXYLESTERASE TYPE B DOMAIN-CONTAINING PROTEIN"/>
    <property type="match status" value="1"/>
</dbReference>
<evidence type="ECO:0000313" key="3">
    <source>
        <dbReference type="EMBL" id="MBL1222334.1"/>
    </source>
</evidence>
<sequence>MKKMIFSVLAASLSLMSCQNTEEALEAAPDSRALTAEQMASKSNFFPAVGTANEQYGKMGPYQVSTDAVLGDCGGLGGIAIDILQSINVLDQTIQCTNNLPYGNGSPISTSVYYPSNIADLGKLPVVNFVGGILSNEGNYAQMLKLWASHGFIVVVSSDFINTLPEMHLLGAFKASQLNKDTQSPLYGKIDMSKMILAGHSAGGGASILTSSISENKMKLIDPDLKVVGSLPIEPGPLAVSFTVKAPTLILTGRLDVVVMPWYTKIHQNGIFNPSPAWAATATTATHFSPTMEISKNEFAGISVAWLKYTGYNDADAKTYFVGPNYKLKADPQFLQGLHPYRVVRNQAANNLQ</sequence>
<dbReference type="InterPro" id="IPR041127">
    <property type="entry name" value="PET_hydrolase/cutinase-like"/>
</dbReference>
<keyword evidence="1" id="KW-0732">Signal</keyword>
<dbReference type="Proteomes" id="UP000661696">
    <property type="component" value="Unassembled WGS sequence"/>
</dbReference>
<organism evidence="3 4">
    <name type="scientific">Chryseobacterium endalhagicum</name>
    <dbReference type="NCBI Taxonomy" id="2797638"/>
    <lineage>
        <taxon>Bacteria</taxon>
        <taxon>Pseudomonadati</taxon>
        <taxon>Bacteroidota</taxon>
        <taxon>Flavobacteriia</taxon>
        <taxon>Flavobacteriales</taxon>
        <taxon>Weeksellaceae</taxon>
        <taxon>Chryseobacterium group</taxon>
        <taxon>Chryseobacterium</taxon>
    </lineage>
</organism>
<dbReference type="Pfam" id="PF12740">
    <property type="entry name" value="PETase"/>
    <property type="match status" value="1"/>
</dbReference>
<name>A0ABS1QI97_9FLAO</name>
<reference evidence="3 4" key="1">
    <citation type="submission" date="2020-12" db="EMBL/GenBank/DDBJ databases">
        <title>Chryseobacterium endoalhailicus sp. nov., isolated from seed of leguminous plant.</title>
        <authorList>
            <person name="Zhang X."/>
        </authorList>
    </citation>
    <scope>NUCLEOTIDE SEQUENCE [LARGE SCALE GENOMIC DNA]</scope>
    <source>
        <strain evidence="3 4">L7</strain>
    </source>
</reference>
<protein>
    <recommendedName>
        <fullName evidence="2">PET hydrolase/cutinase-like domain-containing protein</fullName>
    </recommendedName>
</protein>